<feature type="compositionally biased region" description="Polar residues" evidence="12">
    <location>
        <begin position="393"/>
        <end position="404"/>
    </location>
</feature>
<dbReference type="GO" id="GO:0031118">
    <property type="term" value="P:rRNA pseudouridine synthesis"/>
    <property type="evidence" value="ECO:0007669"/>
    <property type="project" value="TreeGrafter"/>
</dbReference>
<dbReference type="GO" id="GO:0009982">
    <property type="term" value="F:pseudouridine synthase activity"/>
    <property type="evidence" value="ECO:0007669"/>
    <property type="project" value="InterPro"/>
</dbReference>
<evidence type="ECO:0000313" key="17">
    <source>
        <dbReference type="EMBL" id="KAK3359818.1"/>
    </source>
</evidence>
<comment type="catalytic activity">
    <reaction evidence="1">
        <text>a uridine in mRNA = a pseudouridine in mRNA</text>
        <dbReference type="Rhea" id="RHEA:56644"/>
        <dbReference type="Rhea" id="RHEA-COMP:14658"/>
        <dbReference type="Rhea" id="RHEA-COMP:14659"/>
        <dbReference type="ChEBI" id="CHEBI:65314"/>
        <dbReference type="ChEBI" id="CHEBI:65315"/>
    </reaction>
</comment>
<evidence type="ECO:0000256" key="10">
    <source>
        <dbReference type="ARBA" id="ARBA00081789"/>
    </source>
</evidence>
<accession>A0AAJ0HRF9</accession>
<dbReference type="Gene3D" id="2.30.130.10">
    <property type="entry name" value="PUA domain"/>
    <property type="match status" value="1"/>
</dbReference>
<evidence type="ECO:0000256" key="12">
    <source>
        <dbReference type="SAM" id="MobiDB-lite"/>
    </source>
</evidence>
<dbReference type="PANTHER" id="PTHR23127">
    <property type="entry name" value="CENTROMERE/MICROTUBULE BINDING PROTEIN CBF5"/>
    <property type="match status" value="1"/>
</dbReference>
<dbReference type="SMART" id="SM01136">
    <property type="entry name" value="DKCLD"/>
    <property type="match status" value="1"/>
</dbReference>
<dbReference type="InterPro" id="IPR036974">
    <property type="entry name" value="PUA_sf"/>
</dbReference>
<name>A0AAJ0HRF9_9PEZI</name>
<comment type="function">
    <text evidence="7">Catalytic subunit of H/ACA small nucleolar ribonucleoprotein (H/ACA snoRNP) complex, which catalyzes pseudouridylation of rRNA. This involves the isomerization of uridine such that the ribose is subsequently attached to C5, instead of the normal N1. Pseudouridine ('psi') residues may serve to stabilize the conformation of rRNAs and play a central role in ribosomal RNA processing. The H/ACA snoRNP complex also mediates pseudouridylation of other types of RNAs. Catalyzes pseudouridylation at position 93 in U2 snRNA. Also catalyzes pseudouridylation of mRNAs; H/ACA-type snoRNAs probably guide pseudouridylation of mRNAs.</text>
</comment>
<dbReference type="GO" id="GO:0000495">
    <property type="term" value="P:box H/ACA sno(s)RNA 3'-end processing"/>
    <property type="evidence" value="ECO:0007669"/>
    <property type="project" value="TreeGrafter"/>
</dbReference>
<dbReference type="SUPFAM" id="SSF55120">
    <property type="entry name" value="Pseudouridine synthase"/>
    <property type="match status" value="1"/>
</dbReference>
<evidence type="ECO:0000256" key="1">
    <source>
        <dbReference type="ARBA" id="ARBA00001166"/>
    </source>
</evidence>
<evidence type="ECO:0000256" key="11">
    <source>
        <dbReference type="ARBA" id="ARBA00082909"/>
    </source>
</evidence>
<dbReference type="Pfam" id="PF16198">
    <property type="entry name" value="TruB_C_2"/>
    <property type="match status" value="1"/>
</dbReference>
<dbReference type="InterPro" id="IPR032819">
    <property type="entry name" value="TruB_C"/>
</dbReference>
<dbReference type="Pfam" id="PF01509">
    <property type="entry name" value="TruB_N"/>
    <property type="match status" value="1"/>
</dbReference>
<dbReference type="NCBIfam" id="TIGR00451">
    <property type="entry name" value="unchar_dom_2"/>
    <property type="match status" value="1"/>
</dbReference>
<evidence type="ECO:0000256" key="7">
    <source>
        <dbReference type="ARBA" id="ARBA00056777"/>
    </source>
</evidence>
<dbReference type="AlphaFoldDB" id="A0AAJ0HRF9"/>
<reference evidence="17" key="1">
    <citation type="journal article" date="2023" name="Mol. Phylogenet. Evol.">
        <title>Genome-scale phylogeny and comparative genomics of the fungal order Sordariales.</title>
        <authorList>
            <person name="Hensen N."/>
            <person name="Bonometti L."/>
            <person name="Westerberg I."/>
            <person name="Brannstrom I.O."/>
            <person name="Guillou S."/>
            <person name="Cros-Aarteil S."/>
            <person name="Calhoun S."/>
            <person name="Haridas S."/>
            <person name="Kuo A."/>
            <person name="Mondo S."/>
            <person name="Pangilinan J."/>
            <person name="Riley R."/>
            <person name="LaButti K."/>
            <person name="Andreopoulos B."/>
            <person name="Lipzen A."/>
            <person name="Chen C."/>
            <person name="Yan M."/>
            <person name="Daum C."/>
            <person name="Ng V."/>
            <person name="Clum A."/>
            <person name="Steindorff A."/>
            <person name="Ohm R.A."/>
            <person name="Martin F."/>
            <person name="Silar P."/>
            <person name="Natvig D.O."/>
            <person name="Lalanne C."/>
            <person name="Gautier V."/>
            <person name="Ament-Velasquez S.L."/>
            <person name="Kruys A."/>
            <person name="Hutchinson M.I."/>
            <person name="Powell A.J."/>
            <person name="Barry K."/>
            <person name="Miller A.N."/>
            <person name="Grigoriev I.V."/>
            <person name="Debuchy R."/>
            <person name="Gladieux P."/>
            <person name="Hiltunen Thoren M."/>
            <person name="Johannesson H."/>
        </authorList>
    </citation>
    <scope>NUCLEOTIDE SEQUENCE</scope>
    <source>
        <strain evidence="17">CBS 955.72</strain>
    </source>
</reference>
<proteinExistence type="inferred from homology"/>
<gene>
    <name evidence="17" type="ORF">B0T25DRAFT_588564</name>
</gene>
<comment type="catalytic activity">
    <reaction evidence="2">
        <text>uridine in snRNA = pseudouridine in snRNA</text>
        <dbReference type="Rhea" id="RHEA:51124"/>
        <dbReference type="Rhea" id="RHEA-COMP:12891"/>
        <dbReference type="Rhea" id="RHEA-COMP:12892"/>
        <dbReference type="ChEBI" id="CHEBI:65314"/>
        <dbReference type="ChEBI" id="CHEBI:65315"/>
    </reaction>
</comment>
<keyword evidence="13" id="KW-0472">Membrane</keyword>
<dbReference type="InterPro" id="IPR004521">
    <property type="entry name" value="Uncharacterised_CHP00451"/>
</dbReference>
<dbReference type="InterPro" id="IPR020103">
    <property type="entry name" value="PsdUridine_synth_cat_dom_sf"/>
</dbReference>
<keyword evidence="13" id="KW-0812">Transmembrane</keyword>
<comment type="similarity">
    <text evidence="4">Belongs to the pseudouridine synthase TruB family.</text>
</comment>
<dbReference type="Proteomes" id="UP001275084">
    <property type="component" value="Unassembled WGS sequence"/>
</dbReference>
<dbReference type="CDD" id="cd02572">
    <property type="entry name" value="PseudoU_synth_hDyskerin"/>
    <property type="match status" value="1"/>
</dbReference>
<organism evidence="17 18">
    <name type="scientific">Lasiosphaeria hispida</name>
    <dbReference type="NCBI Taxonomy" id="260671"/>
    <lineage>
        <taxon>Eukaryota</taxon>
        <taxon>Fungi</taxon>
        <taxon>Dikarya</taxon>
        <taxon>Ascomycota</taxon>
        <taxon>Pezizomycotina</taxon>
        <taxon>Sordariomycetes</taxon>
        <taxon>Sordariomycetidae</taxon>
        <taxon>Sordariales</taxon>
        <taxon>Lasiosphaeriaceae</taxon>
        <taxon>Lasiosphaeria</taxon>
    </lineage>
</organism>
<evidence type="ECO:0000256" key="13">
    <source>
        <dbReference type="SAM" id="Phobius"/>
    </source>
</evidence>
<comment type="catalytic activity">
    <reaction evidence="3">
        <text>uridine in 5S rRNA = pseudouridine in 5S rRNA</text>
        <dbReference type="Rhea" id="RHEA:47036"/>
        <dbReference type="Rhea" id="RHEA-COMP:11730"/>
        <dbReference type="Rhea" id="RHEA-COMP:11731"/>
        <dbReference type="ChEBI" id="CHEBI:65314"/>
        <dbReference type="ChEBI" id="CHEBI:65315"/>
    </reaction>
</comment>
<dbReference type="GO" id="GO:0003723">
    <property type="term" value="F:RNA binding"/>
    <property type="evidence" value="ECO:0007669"/>
    <property type="project" value="InterPro"/>
</dbReference>
<feature type="compositionally biased region" description="Basic and acidic residues" evidence="12">
    <location>
        <begin position="924"/>
        <end position="933"/>
    </location>
</feature>
<feature type="compositionally biased region" description="Basic and acidic residues" evidence="12">
    <location>
        <begin position="879"/>
        <end position="908"/>
    </location>
</feature>
<feature type="region of interest" description="Disordered" evidence="12">
    <location>
        <begin position="390"/>
        <end position="411"/>
    </location>
</feature>
<feature type="compositionally biased region" description="Basic residues" evidence="12">
    <location>
        <begin position="909"/>
        <end position="923"/>
    </location>
</feature>
<dbReference type="Pfam" id="PF01472">
    <property type="entry name" value="PUA"/>
    <property type="match status" value="1"/>
</dbReference>
<evidence type="ECO:0000259" key="15">
    <source>
        <dbReference type="SMART" id="SM00359"/>
    </source>
</evidence>
<dbReference type="PANTHER" id="PTHR23127:SF0">
    <property type="entry name" value="H_ACA RIBONUCLEOPROTEIN COMPLEX SUBUNIT DKC1"/>
    <property type="match status" value="1"/>
</dbReference>
<dbReference type="NCBIfam" id="TIGR00425">
    <property type="entry name" value="CBF5"/>
    <property type="match status" value="1"/>
</dbReference>
<dbReference type="Pfam" id="PF08068">
    <property type="entry name" value="DKCLD"/>
    <property type="match status" value="1"/>
</dbReference>
<evidence type="ECO:0000256" key="4">
    <source>
        <dbReference type="ARBA" id="ARBA00008999"/>
    </source>
</evidence>
<comment type="caution">
    <text evidence="17">The sequence shown here is derived from an EMBL/GenBank/DDBJ whole genome shotgun (WGS) entry which is preliminary data.</text>
</comment>
<dbReference type="InterPro" id="IPR015947">
    <property type="entry name" value="PUA-like_sf"/>
</dbReference>
<keyword evidence="14" id="KW-0732">Signal</keyword>
<dbReference type="GO" id="GO:0031120">
    <property type="term" value="P:snRNA pseudouridine synthesis"/>
    <property type="evidence" value="ECO:0007669"/>
    <property type="project" value="TreeGrafter"/>
</dbReference>
<feature type="domain" description="PUA" evidence="15">
    <location>
        <begin position="729"/>
        <end position="803"/>
    </location>
</feature>
<evidence type="ECO:0000256" key="8">
    <source>
        <dbReference type="ARBA" id="ARBA00072225"/>
    </source>
</evidence>
<keyword evidence="6" id="KW-0413">Isomerase</keyword>
<sequence>MRISVPRIAVAASVSARLVAALIVSPGSPCSTSCGNVLGSTSPDEMVCDAGSYSGKSAGVVFENCIKCETASTYSSGTQTDTQWLLCNTNAGSNPCLTSMACEPLKDAVSFGNYTKSLGPYDYCRGWDPENVEKCTTCLVRLPDGYFLSNYVTMLDAGCQQKPGINSTISIQGNPFDITPVVITAPIPTYASVPSPDYGPISLGARVGIAFGGLAFILAIVGCCIVCNGKRRRRAFLRDLERRHGGPGWPHPKSRFGNGGDMLETPASQKPLRNWDESPISAITEATERTTPLPRYFSPYNSQYNSPVSATDGPGAVSSVNWPALSPQQIDQLMQDQSPAYGSSAHGSPAHAFTQWPSPTQEKLYQQQMHHEKRQNEIAIGLALGGDEASLRSKGSNPSISNNPYAVEGKGKNRDEVYEMHEVESPYNGSNSGEPSGYRHHQQKLPVEPVAPVLHHPGMMDVEDQYLIKPQATTPALDTSSWPLLLKNYSNLLVRTGHFTPIPNGSSPLKRDIKSYVSSGVINLDKPSNPSSHEVVAWMKRMLRVEKTGHSGTLDPKVTGCLIVCIDRATRLVKAQQGAGKEYVCVIRLHDTIPGGEAVFAKALETLTGALFQRPPLISAVKRQLRIRTIHESKLIEFDNDRHLGVFWVSCEAGTYIRTLCVHLGLLLGVGAHMQELRRVRSGVMSESNGSLVTLHDVLDAQWQYDNGGDETFLRKVIQPLETLLVTYKRIVVKDSAVNAVCYGAKLMLPGLLRYEAGIEAHEEVVLMTTKGEAIAIGIAQMSTVEMSTCDHGVVAKVKRCIMERDLYPRRWGLGPVALEKKKLKADGKLDKFGRANEATPAKWTQGYKDFGAPAGDAAPPTPAQTPAVPAAAIAQEAGKAEDKSEEAGESDKKRKKHDGETAEEKAERKRAKKEKKEKKAKKSKSDDKDDSD</sequence>
<dbReference type="InterPro" id="IPR004802">
    <property type="entry name" value="tRNA_PsdUridine_synth_B_fam"/>
</dbReference>
<dbReference type="InterPro" id="IPR002478">
    <property type="entry name" value="PUA"/>
</dbReference>
<dbReference type="SMART" id="SM00359">
    <property type="entry name" value="PUA"/>
    <property type="match status" value="1"/>
</dbReference>
<evidence type="ECO:0000256" key="5">
    <source>
        <dbReference type="ARBA" id="ARBA00019272"/>
    </source>
</evidence>
<evidence type="ECO:0000259" key="16">
    <source>
        <dbReference type="SMART" id="SM01136"/>
    </source>
</evidence>
<dbReference type="SUPFAM" id="SSF88697">
    <property type="entry name" value="PUA domain-like"/>
    <property type="match status" value="1"/>
</dbReference>
<dbReference type="EMBL" id="JAUIQD010000002">
    <property type="protein sequence ID" value="KAK3359818.1"/>
    <property type="molecule type" value="Genomic_DNA"/>
</dbReference>
<keyword evidence="13" id="KW-1133">Transmembrane helix</keyword>
<dbReference type="InterPro" id="IPR002501">
    <property type="entry name" value="PsdUridine_synth_N"/>
</dbReference>
<evidence type="ECO:0000256" key="14">
    <source>
        <dbReference type="SAM" id="SignalP"/>
    </source>
</evidence>
<dbReference type="GO" id="GO:0031429">
    <property type="term" value="C:box H/ACA snoRNP complex"/>
    <property type="evidence" value="ECO:0007669"/>
    <property type="project" value="TreeGrafter"/>
</dbReference>
<dbReference type="PROSITE" id="PS50890">
    <property type="entry name" value="PUA"/>
    <property type="match status" value="1"/>
</dbReference>
<feature type="signal peptide" evidence="14">
    <location>
        <begin position="1"/>
        <end position="21"/>
    </location>
</feature>
<feature type="region of interest" description="Disordered" evidence="12">
    <location>
        <begin position="846"/>
        <end position="933"/>
    </location>
</feature>
<dbReference type="GO" id="GO:1990481">
    <property type="term" value="P:mRNA pseudouridine synthesis"/>
    <property type="evidence" value="ECO:0007669"/>
    <property type="project" value="TreeGrafter"/>
</dbReference>
<protein>
    <recommendedName>
        <fullName evidence="5">H/ACA ribonucleoprotein complex subunit CBF5</fullName>
    </recommendedName>
    <alternativeName>
        <fullName evidence="9">Centromere-binding factor 5</fullName>
    </alternativeName>
    <alternativeName>
        <fullName evidence="8">H/ACA ribonucleoprotein complex subunit cbf5</fullName>
    </alternativeName>
    <alternativeName>
        <fullName evidence="11">H/ACA snoRNP protein CBF5</fullName>
    </alternativeName>
    <alternativeName>
        <fullName evidence="10">Small nucleolar RNP protein CBF5</fullName>
    </alternativeName>
</protein>
<dbReference type="InterPro" id="IPR012960">
    <property type="entry name" value="Dyskerin-like"/>
</dbReference>
<evidence type="ECO:0000313" key="18">
    <source>
        <dbReference type="Proteomes" id="UP001275084"/>
    </source>
</evidence>
<dbReference type="Gene3D" id="3.30.2350.10">
    <property type="entry name" value="Pseudouridine synthase"/>
    <property type="match status" value="1"/>
</dbReference>
<keyword evidence="18" id="KW-1185">Reference proteome</keyword>
<dbReference type="FunFam" id="3.30.2350.10:FF:000001">
    <property type="entry name" value="H/ACA ribonucleoprotein complex subunit CBF5"/>
    <property type="match status" value="1"/>
</dbReference>
<dbReference type="CDD" id="cd21148">
    <property type="entry name" value="PUA_Cbf5"/>
    <property type="match status" value="1"/>
</dbReference>
<evidence type="ECO:0000256" key="3">
    <source>
        <dbReference type="ARBA" id="ARBA00001896"/>
    </source>
</evidence>
<feature type="transmembrane region" description="Helical" evidence="13">
    <location>
        <begin position="207"/>
        <end position="228"/>
    </location>
</feature>
<feature type="chain" id="PRO_5042526019" description="H/ACA ribonucleoprotein complex subunit CBF5" evidence="14">
    <location>
        <begin position="22"/>
        <end position="933"/>
    </location>
</feature>
<evidence type="ECO:0000256" key="9">
    <source>
        <dbReference type="ARBA" id="ARBA00077661"/>
    </source>
</evidence>
<reference evidence="17" key="2">
    <citation type="submission" date="2023-06" db="EMBL/GenBank/DDBJ databases">
        <authorList>
            <consortium name="Lawrence Berkeley National Laboratory"/>
            <person name="Haridas S."/>
            <person name="Hensen N."/>
            <person name="Bonometti L."/>
            <person name="Westerberg I."/>
            <person name="Brannstrom I.O."/>
            <person name="Guillou S."/>
            <person name="Cros-Aarteil S."/>
            <person name="Calhoun S."/>
            <person name="Kuo A."/>
            <person name="Mondo S."/>
            <person name="Pangilinan J."/>
            <person name="Riley R."/>
            <person name="Labutti K."/>
            <person name="Andreopoulos B."/>
            <person name="Lipzen A."/>
            <person name="Chen C."/>
            <person name="Yanf M."/>
            <person name="Daum C."/>
            <person name="Ng V."/>
            <person name="Clum A."/>
            <person name="Steindorff A."/>
            <person name="Ohm R."/>
            <person name="Martin F."/>
            <person name="Silar P."/>
            <person name="Natvig D."/>
            <person name="Lalanne C."/>
            <person name="Gautier V."/>
            <person name="Ament-Velasquez S.L."/>
            <person name="Kruys A."/>
            <person name="Hutchinson M.I."/>
            <person name="Powell A.J."/>
            <person name="Barry K."/>
            <person name="Miller A.N."/>
            <person name="Grigoriev I.V."/>
            <person name="Debuchy R."/>
            <person name="Gladieux P."/>
            <person name="Thoren M.H."/>
            <person name="Johannesson H."/>
        </authorList>
    </citation>
    <scope>NUCLEOTIDE SEQUENCE</scope>
    <source>
        <strain evidence="17">CBS 955.72</strain>
    </source>
</reference>
<evidence type="ECO:0000256" key="6">
    <source>
        <dbReference type="ARBA" id="ARBA00023235"/>
    </source>
</evidence>
<dbReference type="NCBIfam" id="NF003280">
    <property type="entry name" value="PRK04270.1"/>
    <property type="match status" value="1"/>
</dbReference>
<feature type="compositionally biased region" description="Low complexity" evidence="12">
    <location>
        <begin position="853"/>
        <end position="878"/>
    </location>
</feature>
<feature type="domain" description="Dyskerin-like" evidence="16">
    <location>
        <begin position="478"/>
        <end position="536"/>
    </location>
</feature>
<evidence type="ECO:0000256" key="2">
    <source>
        <dbReference type="ARBA" id="ARBA00001832"/>
    </source>
</evidence>